<dbReference type="EMBL" id="SZYD01000006">
    <property type="protein sequence ID" value="KAD5962080.1"/>
    <property type="molecule type" value="Genomic_DNA"/>
</dbReference>
<keyword evidence="4" id="KW-1185">Reference proteome</keyword>
<dbReference type="AlphaFoldDB" id="A0A5N6PAP1"/>
<gene>
    <name evidence="3" type="ORF">E3N88_13553</name>
</gene>
<evidence type="ECO:0000256" key="1">
    <source>
        <dbReference type="SAM" id="MobiDB-lite"/>
    </source>
</evidence>
<dbReference type="InterPro" id="IPR043017">
    <property type="entry name" value="WIYLD_dom_sf"/>
</dbReference>
<evidence type="ECO:0000259" key="2">
    <source>
        <dbReference type="Pfam" id="PF10440"/>
    </source>
</evidence>
<feature type="compositionally biased region" description="Acidic residues" evidence="1">
    <location>
        <begin position="140"/>
        <end position="149"/>
    </location>
</feature>
<dbReference type="OrthoDB" id="1898570at2759"/>
<feature type="compositionally biased region" description="Pro residues" evidence="1">
    <location>
        <begin position="108"/>
        <end position="129"/>
    </location>
</feature>
<dbReference type="InterPro" id="IPR018848">
    <property type="entry name" value="WIYLD_domain"/>
</dbReference>
<feature type="domain" description="WIYLD" evidence="2">
    <location>
        <begin position="9"/>
        <end position="68"/>
    </location>
</feature>
<dbReference type="Pfam" id="PF10440">
    <property type="entry name" value="WIYLD"/>
    <property type="match status" value="1"/>
</dbReference>
<sequence length="209" mass="23094">MAPRGRPSKARTSRMDAAIDAMKPYGFAEEVVMAKMRELLKEYEGQYMFIELDAYSVLLESLISDQENHQNQLQVETSNSKGIVQGAIVPAYGDFIDIPVCSSTTHTVPPPPPPALPPPPPPLPPPPPPRKQKPCHGWICDDDDDDDDENLRLLTIPSSLNGQISPPISPPAQPVAQPEKSCQPAETEVSSGRKNRPKRRSMWDLRPDD</sequence>
<evidence type="ECO:0000313" key="3">
    <source>
        <dbReference type="EMBL" id="KAD5962080.1"/>
    </source>
</evidence>
<proteinExistence type="predicted"/>
<reference evidence="3 4" key="1">
    <citation type="submission" date="2019-05" db="EMBL/GenBank/DDBJ databases">
        <title>Mikania micrantha, genome provides insights into the molecular mechanism of rapid growth.</title>
        <authorList>
            <person name="Liu B."/>
        </authorList>
    </citation>
    <scope>NUCLEOTIDE SEQUENCE [LARGE SCALE GENOMIC DNA]</scope>
    <source>
        <strain evidence="3">NLD-2019</strain>
        <tissue evidence="3">Leaf</tissue>
    </source>
</reference>
<protein>
    <recommendedName>
        <fullName evidence="2">WIYLD domain-containing protein</fullName>
    </recommendedName>
</protein>
<name>A0A5N6PAP1_9ASTR</name>
<dbReference type="PANTHER" id="PTHR34271:SF1">
    <property type="entry name" value="NUCLEOLAR HISTONE METHYLTRANSFERASE-RELATED PROTEIN"/>
    <property type="match status" value="1"/>
</dbReference>
<dbReference type="Gene3D" id="1.10.8.850">
    <property type="entry name" value="Histone-lysine N methyltransferase , C-terminal domain-like"/>
    <property type="match status" value="1"/>
</dbReference>
<dbReference type="PANTHER" id="PTHR34271">
    <property type="entry name" value="NUCLEOLAR HISTONE METHYLTRANSFERASE-RELATED PROTEIN"/>
    <property type="match status" value="1"/>
</dbReference>
<organism evidence="3 4">
    <name type="scientific">Mikania micrantha</name>
    <name type="common">bitter vine</name>
    <dbReference type="NCBI Taxonomy" id="192012"/>
    <lineage>
        <taxon>Eukaryota</taxon>
        <taxon>Viridiplantae</taxon>
        <taxon>Streptophyta</taxon>
        <taxon>Embryophyta</taxon>
        <taxon>Tracheophyta</taxon>
        <taxon>Spermatophyta</taxon>
        <taxon>Magnoliopsida</taxon>
        <taxon>eudicotyledons</taxon>
        <taxon>Gunneridae</taxon>
        <taxon>Pentapetalae</taxon>
        <taxon>asterids</taxon>
        <taxon>campanulids</taxon>
        <taxon>Asterales</taxon>
        <taxon>Asteraceae</taxon>
        <taxon>Asteroideae</taxon>
        <taxon>Heliantheae alliance</taxon>
        <taxon>Eupatorieae</taxon>
        <taxon>Mikania</taxon>
    </lineage>
</organism>
<evidence type="ECO:0000313" key="4">
    <source>
        <dbReference type="Proteomes" id="UP000326396"/>
    </source>
</evidence>
<accession>A0A5N6PAP1</accession>
<dbReference type="Proteomes" id="UP000326396">
    <property type="component" value="Linkage Group LG14"/>
</dbReference>
<comment type="caution">
    <text evidence="3">The sequence shown here is derived from an EMBL/GenBank/DDBJ whole genome shotgun (WGS) entry which is preliminary data.</text>
</comment>
<feature type="region of interest" description="Disordered" evidence="1">
    <location>
        <begin position="103"/>
        <end position="209"/>
    </location>
</feature>